<dbReference type="OrthoDB" id="1082160at2759"/>
<keyword evidence="2" id="KW-0812">Transmembrane</keyword>
<feature type="region of interest" description="Disordered" evidence="1">
    <location>
        <begin position="96"/>
        <end position="124"/>
    </location>
</feature>
<dbReference type="OMA" id="NAMARYQ"/>
<evidence type="ECO:0000313" key="3">
    <source>
        <dbReference type="EMBL" id="KAF5809231.1"/>
    </source>
</evidence>
<protein>
    <recommendedName>
        <fullName evidence="6">DUF4408 domain-containing protein</fullName>
    </recommendedName>
</protein>
<feature type="compositionally biased region" description="Polar residues" evidence="1">
    <location>
        <begin position="96"/>
        <end position="110"/>
    </location>
</feature>
<evidence type="ECO:0000256" key="1">
    <source>
        <dbReference type="SAM" id="MobiDB-lite"/>
    </source>
</evidence>
<dbReference type="EMBL" id="MNCJ02000319">
    <property type="protein sequence ID" value="KAF5809231.1"/>
    <property type="molecule type" value="Genomic_DNA"/>
</dbReference>
<evidence type="ECO:0000256" key="2">
    <source>
        <dbReference type="SAM" id="Phobius"/>
    </source>
</evidence>
<dbReference type="EMBL" id="CM007893">
    <property type="protein sequence ID" value="OTG27799.1"/>
    <property type="molecule type" value="Genomic_DNA"/>
</dbReference>
<dbReference type="Proteomes" id="UP000215914">
    <property type="component" value="Chromosome 4"/>
</dbReference>
<keyword evidence="2" id="KW-1133">Transmembrane helix</keyword>
<evidence type="ECO:0008006" key="6">
    <source>
        <dbReference type="Google" id="ProtNLM"/>
    </source>
</evidence>
<evidence type="ECO:0000313" key="4">
    <source>
        <dbReference type="EMBL" id="OTG27799.1"/>
    </source>
</evidence>
<keyword evidence="2" id="KW-0472">Membrane</keyword>
<reference evidence="4" key="2">
    <citation type="submission" date="2017-02" db="EMBL/GenBank/DDBJ databases">
        <title>Sunflower complete genome.</title>
        <authorList>
            <person name="Langlade N."/>
            <person name="Munos S."/>
        </authorList>
    </citation>
    <scope>NUCLEOTIDE SEQUENCE [LARGE SCALE GENOMIC DNA]</scope>
    <source>
        <tissue evidence="4">Leaves</tissue>
    </source>
</reference>
<organism evidence="4 5">
    <name type="scientific">Helianthus annuus</name>
    <name type="common">Common sunflower</name>
    <dbReference type="NCBI Taxonomy" id="4232"/>
    <lineage>
        <taxon>Eukaryota</taxon>
        <taxon>Viridiplantae</taxon>
        <taxon>Streptophyta</taxon>
        <taxon>Embryophyta</taxon>
        <taxon>Tracheophyta</taxon>
        <taxon>Spermatophyta</taxon>
        <taxon>Magnoliopsida</taxon>
        <taxon>eudicotyledons</taxon>
        <taxon>Gunneridae</taxon>
        <taxon>Pentapetalae</taxon>
        <taxon>asterids</taxon>
        <taxon>campanulids</taxon>
        <taxon>Asterales</taxon>
        <taxon>Asteraceae</taxon>
        <taxon>Asteroideae</taxon>
        <taxon>Heliantheae alliance</taxon>
        <taxon>Heliantheae</taxon>
        <taxon>Helianthus</taxon>
    </lineage>
</organism>
<feature type="transmembrane region" description="Helical" evidence="2">
    <location>
        <begin position="30"/>
        <end position="47"/>
    </location>
</feature>
<dbReference type="PANTHER" id="PTHR33640">
    <property type="entry name" value="TRANSMEMBRANE PROTEIN"/>
    <property type="match status" value="1"/>
</dbReference>
<keyword evidence="5" id="KW-1185">Reference proteome</keyword>
<reference evidence="3 5" key="1">
    <citation type="journal article" date="2017" name="Nature">
        <title>The sunflower genome provides insights into oil metabolism, flowering and Asterid evolution.</title>
        <authorList>
            <person name="Badouin H."/>
            <person name="Gouzy J."/>
            <person name="Grassa C.J."/>
            <person name="Murat F."/>
            <person name="Staton S.E."/>
            <person name="Cottret L."/>
            <person name="Lelandais-Briere C."/>
            <person name="Owens G.L."/>
            <person name="Carrere S."/>
            <person name="Mayjonade B."/>
            <person name="Legrand L."/>
            <person name="Gill N."/>
            <person name="Kane N.C."/>
            <person name="Bowers J.E."/>
            <person name="Hubner S."/>
            <person name="Bellec A."/>
            <person name="Berard A."/>
            <person name="Berges H."/>
            <person name="Blanchet N."/>
            <person name="Boniface M.C."/>
            <person name="Brunel D."/>
            <person name="Catrice O."/>
            <person name="Chaidir N."/>
            <person name="Claudel C."/>
            <person name="Donnadieu C."/>
            <person name="Faraut T."/>
            <person name="Fievet G."/>
            <person name="Helmstetter N."/>
            <person name="King M."/>
            <person name="Knapp S.J."/>
            <person name="Lai Z."/>
            <person name="Le Paslier M.C."/>
            <person name="Lippi Y."/>
            <person name="Lorenzon L."/>
            <person name="Mandel J.R."/>
            <person name="Marage G."/>
            <person name="Marchand G."/>
            <person name="Marquand E."/>
            <person name="Bret-Mestries E."/>
            <person name="Morien E."/>
            <person name="Nambeesan S."/>
            <person name="Nguyen T."/>
            <person name="Pegot-Espagnet P."/>
            <person name="Pouilly N."/>
            <person name="Raftis F."/>
            <person name="Sallet E."/>
            <person name="Schiex T."/>
            <person name="Thomas J."/>
            <person name="Vandecasteele C."/>
            <person name="Vares D."/>
            <person name="Vear F."/>
            <person name="Vautrin S."/>
            <person name="Crespi M."/>
            <person name="Mangin B."/>
            <person name="Burke J.M."/>
            <person name="Salse J."/>
            <person name="Munos S."/>
            <person name="Vincourt P."/>
            <person name="Rieseberg L.H."/>
            <person name="Langlade N.B."/>
        </authorList>
    </citation>
    <scope>NUCLEOTIDE SEQUENCE [LARGE SCALE GENOMIC DNA]</scope>
    <source>
        <strain evidence="5">cv. SF193</strain>
        <tissue evidence="3">Leaves</tissue>
    </source>
</reference>
<dbReference type="PANTHER" id="PTHR33640:SF30">
    <property type="entry name" value="DUF4408 DOMAIN-CONTAINING PROTEIN"/>
    <property type="match status" value="1"/>
</dbReference>
<dbReference type="Gramene" id="mRNA:HanXRQr2_Chr04g0154721">
    <property type="protein sequence ID" value="CDS:HanXRQr2_Chr04g0154721.1"/>
    <property type="gene ID" value="HanXRQr2_Chr04g0154721"/>
</dbReference>
<feature type="transmembrane region" description="Helical" evidence="2">
    <location>
        <begin position="67"/>
        <end position="88"/>
    </location>
</feature>
<sequence>MESYDFIDNIKAEKANALARYRTFSNISKLFQLLEVFVAVAVISWSSSHLPLVIKFSGEYVTSFSSYFANQHVVFLVGNLIVVVCYVLSRYSDSGNELSDSEFHSGSGTELTHRKTVSDGTNAKPVQPQAVRSFKPSEIQNPVIKTVKSESEVAGKTVITPETKQNERKFERTRSEKVKSRIPVKADRELRRSVTEMRRSVAVTGGKESVKAVEKLSNEEFRIAVETFIMKQQRFLKEQSMIEDES</sequence>
<dbReference type="AlphaFoldDB" id="A0A251UXM3"/>
<name>A0A251UXM3_HELAN</name>
<gene>
    <name evidence="4" type="ORF">HannXRQ_Chr04g0103991</name>
    <name evidence="3" type="ORF">HanXRQr2_Chr04g0154721</name>
</gene>
<proteinExistence type="predicted"/>
<reference evidence="3" key="3">
    <citation type="submission" date="2020-06" db="EMBL/GenBank/DDBJ databases">
        <title>Helianthus annuus Genome sequencing and assembly Release 2.</title>
        <authorList>
            <person name="Gouzy J."/>
            <person name="Langlade N."/>
            <person name="Munos S."/>
        </authorList>
    </citation>
    <scope>NUCLEOTIDE SEQUENCE</scope>
    <source>
        <tissue evidence="3">Leaves</tissue>
    </source>
</reference>
<evidence type="ECO:0000313" key="5">
    <source>
        <dbReference type="Proteomes" id="UP000215914"/>
    </source>
</evidence>
<dbReference type="InParanoid" id="A0A251UXM3"/>
<accession>A0A251UXM3</accession>